<dbReference type="InterPro" id="IPR001845">
    <property type="entry name" value="HTH_ArsR_DNA-bd_dom"/>
</dbReference>
<sequence>MRTDAPALMPIFRSQLQARLLLEVLTSAEPLTASQLARTLDAPDATVSREVRRLVEAGLVRGERVGRALRLHPAVDNPATAPLRQLLVVTFGPAMVLEKALAGIDGVQHAYIHGSWAARYQGEPGGPPGDIDLVLIGRPSRRVVDTALQDLEEELGREVNATYVSPERWQDDDDPFIRTVRSRPLVALRLTPELEEDA</sequence>
<evidence type="ECO:0000313" key="2">
    <source>
        <dbReference type="EMBL" id="NYS91961.1"/>
    </source>
</evidence>
<dbReference type="SMART" id="SM00418">
    <property type="entry name" value="HTH_ARSR"/>
    <property type="match status" value="1"/>
</dbReference>
<dbReference type="Proteomes" id="UP000561011">
    <property type="component" value="Unassembled WGS sequence"/>
</dbReference>
<dbReference type="InterPro" id="IPR036388">
    <property type="entry name" value="WH-like_DNA-bd_sf"/>
</dbReference>
<proteinExistence type="predicted"/>
<dbReference type="SUPFAM" id="SSF46785">
    <property type="entry name" value="Winged helix' DNA-binding domain"/>
    <property type="match status" value="1"/>
</dbReference>
<dbReference type="GO" id="GO:0003700">
    <property type="term" value="F:DNA-binding transcription factor activity"/>
    <property type="evidence" value="ECO:0007669"/>
    <property type="project" value="InterPro"/>
</dbReference>
<dbReference type="EMBL" id="JACBYE010000001">
    <property type="protein sequence ID" value="NYS91961.1"/>
    <property type="molecule type" value="Genomic_DNA"/>
</dbReference>
<comment type="caution">
    <text evidence="2">The sequence shown here is derived from an EMBL/GenBank/DDBJ whole genome shotgun (WGS) entry which is preliminary data.</text>
</comment>
<name>A0A853EN36_9MICO</name>
<dbReference type="RefSeq" id="WP_179911972.1">
    <property type="nucleotide sequence ID" value="NZ_JACBYE010000001.1"/>
</dbReference>
<evidence type="ECO:0000259" key="1">
    <source>
        <dbReference type="SMART" id="SM00418"/>
    </source>
</evidence>
<dbReference type="InterPro" id="IPR011991">
    <property type="entry name" value="ArsR-like_HTH"/>
</dbReference>
<evidence type="ECO:0000313" key="3">
    <source>
        <dbReference type="Proteomes" id="UP000561011"/>
    </source>
</evidence>
<dbReference type="Pfam" id="PF12840">
    <property type="entry name" value="HTH_20"/>
    <property type="match status" value="1"/>
</dbReference>
<dbReference type="CDD" id="cd00090">
    <property type="entry name" value="HTH_ARSR"/>
    <property type="match status" value="1"/>
</dbReference>
<accession>A0A853EN36</accession>
<gene>
    <name evidence="2" type="ORF">HZZ10_00205</name>
</gene>
<keyword evidence="3" id="KW-1185">Reference proteome</keyword>
<organism evidence="2 3">
    <name type="scientific">Sanguibacter inulinus</name>
    <dbReference type="NCBI Taxonomy" id="60922"/>
    <lineage>
        <taxon>Bacteria</taxon>
        <taxon>Bacillati</taxon>
        <taxon>Actinomycetota</taxon>
        <taxon>Actinomycetes</taxon>
        <taxon>Micrococcales</taxon>
        <taxon>Sanguibacteraceae</taxon>
        <taxon>Sanguibacter</taxon>
    </lineage>
</organism>
<dbReference type="InterPro" id="IPR036390">
    <property type="entry name" value="WH_DNA-bd_sf"/>
</dbReference>
<reference evidence="2 3" key="1">
    <citation type="submission" date="2020-07" db="EMBL/GenBank/DDBJ databases">
        <title>MOT database genomes.</title>
        <authorList>
            <person name="Joseph S."/>
            <person name="Aduse-Opoku J."/>
            <person name="Hashim A."/>
            <person name="Wade W."/>
            <person name="Curtis M."/>
        </authorList>
    </citation>
    <scope>NUCLEOTIDE SEQUENCE [LARGE SCALE GENOMIC DNA]</scope>
    <source>
        <strain evidence="2 3">DSM 100099</strain>
    </source>
</reference>
<protein>
    <submittedName>
        <fullName evidence="2">Helix-turn-helix transcriptional regulator</fullName>
    </submittedName>
</protein>
<dbReference type="Gene3D" id="1.10.10.10">
    <property type="entry name" value="Winged helix-like DNA-binding domain superfamily/Winged helix DNA-binding domain"/>
    <property type="match status" value="1"/>
</dbReference>
<dbReference type="AlphaFoldDB" id="A0A853EN36"/>
<feature type="domain" description="HTH arsR-type" evidence="1">
    <location>
        <begin position="7"/>
        <end position="88"/>
    </location>
</feature>